<accession>A0A1J1HPP0</accession>
<proteinExistence type="predicted"/>
<name>A0A1J1HPP0_9DIPT</name>
<gene>
    <name evidence="1" type="ORF">CLUMA_CG003661</name>
</gene>
<protein>
    <submittedName>
        <fullName evidence="1">CLUMA_CG003661, isoform A</fullName>
    </submittedName>
</protein>
<evidence type="ECO:0000313" key="1">
    <source>
        <dbReference type="EMBL" id="CRK89931.1"/>
    </source>
</evidence>
<keyword evidence="2" id="KW-1185">Reference proteome</keyword>
<organism evidence="1 2">
    <name type="scientific">Clunio marinus</name>
    <dbReference type="NCBI Taxonomy" id="568069"/>
    <lineage>
        <taxon>Eukaryota</taxon>
        <taxon>Metazoa</taxon>
        <taxon>Ecdysozoa</taxon>
        <taxon>Arthropoda</taxon>
        <taxon>Hexapoda</taxon>
        <taxon>Insecta</taxon>
        <taxon>Pterygota</taxon>
        <taxon>Neoptera</taxon>
        <taxon>Endopterygota</taxon>
        <taxon>Diptera</taxon>
        <taxon>Nematocera</taxon>
        <taxon>Chironomoidea</taxon>
        <taxon>Chironomidae</taxon>
        <taxon>Clunio</taxon>
    </lineage>
</organism>
<evidence type="ECO:0000313" key="2">
    <source>
        <dbReference type="Proteomes" id="UP000183832"/>
    </source>
</evidence>
<dbReference type="Proteomes" id="UP000183832">
    <property type="component" value="Unassembled WGS sequence"/>
</dbReference>
<reference evidence="1 2" key="1">
    <citation type="submission" date="2015-04" db="EMBL/GenBank/DDBJ databases">
        <authorList>
            <person name="Syromyatnikov M.Y."/>
            <person name="Popov V.N."/>
        </authorList>
    </citation>
    <scope>NUCLEOTIDE SEQUENCE [LARGE SCALE GENOMIC DNA]</scope>
</reference>
<dbReference type="AlphaFoldDB" id="A0A1J1HPP0"/>
<dbReference type="EMBL" id="CVRI01000015">
    <property type="protein sequence ID" value="CRK89931.1"/>
    <property type="molecule type" value="Genomic_DNA"/>
</dbReference>
<sequence>MNAYERFEGTMDVNKFQKMFVHNYKCLSYGARKLNQEKGARDQEIGPECLKGHQKYLFPTPVSNTSELNFSFLDTFSVSLSCIRKRMGERTMRPLANCNP</sequence>